<dbReference type="WBParaSite" id="TCNE_0001576101-mRNA-1">
    <property type="protein sequence ID" value="TCNE_0001576101-mRNA-1"/>
    <property type="gene ID" value="TCNE_0001576101"/>
</dbReference>
<keyword evidence="2" id="KW-1185">Reference proteome</keyword>
<evidence type="ECO:0000313" key="2">
    <source>
        <dbReference type="Proteomes" id="UP000050794"/>
    </source>
</evidence>
<protein>
    <submittedName>
        <fullName evidence="3">Ovule protein</fullName>
    </submittedName>
</protein>
<name>A0A183V4U0_TOXCA</name>
<reference evidence="3" key="1">
    <citation type="submission" date="2016-06" db="UniProtKB">
        <authorList>
            <consortium name="WormBaseParasite"/>
        </authorList>
    </citation>
    <scope>IDENTIFICATION</scope>
</reference>
<evidence type="ECO:0000313" key="1">
    <source>
        <dbReference type="EMBL" id="VDM47081.1"/>
    </source>
</evidence>
<accession>A0A183V4U0</accession>
<dbReference type="Proteomes" id="UP000050794">
    <property type="component" value="Unassembled WGS sequence"/>
</dbReference>
<dbReference type="EMBL" id="UYWY01023079">
    <property type="protein sequence ID" value="VDM47081.1"/>
    <property type="molecule type" value="Genomic_DNA"/>
</dbReference>
<dbReference type="AlphaFoldDB" id="A0A183V4U0"/>
<gene>
    <name evidence="1" type="ORF">TCNE_LOCUS15760</name>
</gene>
<evidence type="ECO:0000313" key="3">
    <source>
        <dbReference type="WBParaSite" id="TCNE_0001576101-mRNA-1"/>
    </source>
</evidence>
<sequence>MATPFWVPPPLPFTILYPPLPPLLIAPTAPSIFPTSLKPSQLPSRITAQPITNSKRSSKMFLVESLLPSVAEKRTPPPSV</sequence>
<reference evidence="1 2" key="2">
    <citation type="submission" date="2018-11" db="EMBL/GenBank/DDBJ databases">
        <authorList>
            <consortium name="Pathogen Informatics"/>
        </authorList>
    </citation>
    <scope>NUCLEOTIDE SEQUENCE [LARGE SCALE GENOMIC DNA]</scope>
</reference>
<proteinExistence type="predicted"/>
<organism evidence="2 3">
    <name type="scientific">Toxocara canis</name>
    <name type="common">Canine roundworm</name>
    <dbReference type="NCBI Taxonomy" id="6265"/>
    <lineage>
        <taxon>Eukaryota</taxon>
        <taxon>Metazoa</taxon>
        <taxon>Ecdysozoa</taxon>
        <taxon>Nematoda</taxon>
        <taxon>Chromadorea</taxon>
        <taxon>Rhabditida</taxon>
        <taxon>Spirurina</taxon>
        <taxon>Ascaridomorpha</taxon>
        <taxon>Ascaridoidea</taxon>
        <taxon>Toxocaridae</taxon>
        <taxon>Toxocara</taxon>
    </lineage>
</organism>